<feature type="domain" description="YegS/DAGK C-terminal" evidence="1">
    <location>
        <begin position="206"/>
        <end position="310"/>
    </location>
</feature>
<dbReference type="GO" id="GO:0016020">
    <property type="term" value="C:membrane"/>
    <property type="evidence" value="ECO:0007669"/>
    <property type="project" value="TreeGrafter"/>
</dbReference>
<evidence type="ECO:0000313" key="3">
    <source>
        <dbReference type="Proteomes" id="UP000324629"/>
    </source>
</evidence>
<dbReference type="GO" id="GO:0005737">
    <property type="term" value="C:cytoplasm"/>
    <property type="evidence" value="ECO:0007669"/>
    <property type="project" value="TreeGrafter"/>
</dbReference>
<evidence type="ECO:0000313" key="2">
    <source>
        <dbReference type="EMBL" id="KAA3675262.1"/>
    </source>
</evidence>
<keyword evidence="2" id="KW-0418">Kinase</keyword>
<keyword evidence="3" id="KW-1185">Reference proteome</keyword>
<dbReference type="Pfam" id="PF19279">
    <property type="entry name" value="YegS_C"/>
    <property type="match status" value="1"/>
</dbReference>
<organism evidence="2 3">
    <name type="scientific">Paragonimus westermani</name>
    <dbReference type="NCBI Taxonomy" id="34504"/>
    <lineage>
        <taxon>Eukaryota</taxon>
        <taxon>Metazoa</taxon>
        <taxon>Spiralia</taxon>
        <taxon>Lophotrochozoa</taxon>
        <taxon>Platyhelminthes</taxon>
        <taxon>Trematoda</taxon>
        <taxon>Digenea</taxon>
        <taxon>Plagiorchiida</taxon>
        <taxon>Troglotremata</taxon>
        <taxon>Troglotrematidae</taxon>
        <taxon>Paragonimus</taxon>
    </lineage>
</organism>
<accession>A0A5J4NID0</accession>
<keyword evidence="2" id="KW-0808">Transferase</keyword>
<dbReference type="GO" id="GO:0046512">
    <property type="term" value="P:sphingosine biosynthetic process"/>
    <property type="evidence" value="ECO:0007669"/>
    <property type="project" value="TreeGrafter"/>
</dbReference>
<dbReference type="GO" id="GO:0001727">
    <property type="term" value="F:lipid kinase activity"/>
    <property type="evidence" value="ECO:0007669"/>
    <property type="project" value="UniProtKB-ARBA"/>
</dbReference>
<dbReference type="SUPFAM" id="SSF111331">
    <property type="entry name" value="NAD kinase/diacylglycerol kinase-like"/>
    <property type="match status" value="1"/>
</dbReference>
<proteinExistence type="predicted"/>
<dbReference type="EMBL" id="QNGE01002627">
    <property type="protein sequence ID" value="KAA3675262.1"/>
    <property type="molecule type" value="Genomic_DNA"/>
</dbReference>
<dbReference type="PANTHER" id="PTHR12358:SF31">
    <property type="entry name" value="ACYLGLYCEROL KINASE, MITOCHONDRIAL"/>
    <property type="match status" value="1"/>
</dbReference>
<name>A0A5J4NID0_9TREM</name>
<protein>
    <submittedName>
        <fullName evidence="2">Sphingosine kinase</fullName>
    </submittedName>
</protein>
<sequence length="322" mass="36154">MQPLTLPSRLSFEKNCLLHSAFVLSHHGPQQTRTLSTSESQTDLPRRSCGLPTVTQTAHPIDAFLMENLQTGLTRYGILSVTWGGAADIDIHSEWFRCLGNARFTAASLFSFIRPRYHRATVFYLPFSSQAETQVCPNRNLKLCFWAHHFALYSNYLLLNEIELSCSLLLLGLLFSFVCPAFIVSYLPPMDEPFGEEWVRIEEDFWSILVINHSHLGTQCPLLPHAKLSDGQLNLILIYSNAGFLSLIDLAQTMKSGFGLQNTSYMTVIPVKAVRVLPQKPGSCYTLVDGDQVPSGPFQIEIRPSHFRVLTCPMDTAPTEPF</sequence>
<dbReference type="InterPro" id="IPR050187">
    <property type="entry name" value="Lipid_Phosphate_FormReg"/>
</dbReference>
<evidence type="ECO:0000259" key="1">
    <source>
        <dbReference type="Pfam" id="PF19279"/>
    </source>
</evidence>
<dbReference type="PANTHER" id="PTHR12358">
    <property type="entry name" value="SPHINGOSINE KINASE"/>
    <property type="match status" value="1"/>
</dbReference>
<dbReference type="InterPro" id="IPR045540">
    <property type="entry name" value="YegS/DAGK_C"/>
</dbReference>
<dbReference type="AlphaFoldDB" id="A0A5J4NID0"/>
<dbReference type="InterPro" id="IPR016064">
    <property type="entry name" value="NAD/diacylglycerol_kinase_sf"/>
</dbReference>
<comment type="caution">
    <text evidence="2">The sequence shown here is derived from an EMBL/GenBank/DDBJ whole genome shotgun (WGS) entry which is preliminary data.</text>
</comment>
<dbReference type="Gene3D" id="2.60.200.40">
    <property type="match status" value="1"/>
</dbReference>
<gene>
    <name evidence="2" type="ORF">DEA37_0006424</name>
</gene>
<dbReference type="Proteomes" id="UP000324629">
    <property type="component" value="Unassembled WGS sequence"/>
</dbReference>
<reference evidence="2 3" key="1">
    <citation type="journal article" date="2019" name="Gigascience">
        <title>Whole-genome sequence of the oriental lung fluke Paragonimus westermani.</title>
        <authorList>
            <person name="Oey H."/>
            <person name="Zakrzewski M."/>
            <person name="Narain K."/>
            <person name="Devi K.R."/>
            <person name="Agatsuma T."/>
            <person name="Nawaratna S."/>
            <person name="Gobert G.N."/>
            <person name="Jones M.K."/>
            <person name="Ragan M.A."/>
            <person name="McManus D.P."/>
            <person name="Krause L."/>
        </authorList>
    </citation>
    <scope>NUCLEOTIDE SEQUENCE [LARGE SCALE GENOMIC DNA]</scope>
    <source>
        <strain evidence="2 3">IND2009</strain>
    </source>
</reference>
<dbReference type="GO" id="GO:0016773">
    <property type="term" value="F:phosphotransferase activity, alcohol group as acceptor"/>
    <property type="evidence" value="ECO:0007669"/>
    <property type="project" value="UniProtKB-ARBA"/>
</dbReference>